<keyword evidence="2" id="KW-1185">Reference proteome</keyword>
<protein>
    <submittedName>
        <fullName evidence="1">Uncharacterized protein</fullName>
    </submittedName>
</protein>
<dbReference type="EMBL" id="QTJR01000005">
    <property type="protein sequence ID" value="RDY67519.1"/>
    <property type="molecule type" value="Genomic_DNA"/>
</dbReference>
<proteinExistence type="predicted"/>
<dbReference type="Proteomes" id="UP000256829">
    <property type="component" value="Unassembled WGS sequence"/>
</dbReference>
<sequence length="100" mass="10590">MHASLLKHVCVLASHVEPAGQASPVNAQPVAVFVPLAANVLPQLLELLELMIVPVTVKFFAATFNVHAFFWTRANQPPEVGSTVNAVTLLHAACAAPRDG</sequence>
<dbReference type="AlphaFoldDB" id="A0A3D8VE37"/>
<comment type="caution">
    <text evidence="1">The sequence shown here is derived from an EMBL/GenBank/DDBJ whole genome shotgun (WGS) entry which is preliminary data.</text>
</comment>
<name>A0A3D8VE37_9GAMM</name>
<organism evidence="1 2">
    <name type="scientific">Lysobacter soli</name>
    <dbReference type="NCBI Taxonomy" id="453783"/>
    <lineage>
        <taxon>Bacteria</taxon>
        <taxon>Pseudomonadati</taxon>
        <taxon>Pseudomonadota</taxon>
        <taxon>Gammaproteobacteria</taxon>
        <taxon>Lysobacterales</taxon>
        <taxon>Lysobacteraceae</taxon>
        <taxon>Lysobacter</taxon>
    </lineage>
</organism>
<reference evidence="1 2" key="1">
    <citation type="submission" date="2018-08" db="EMBL/GenBank/DDBJ databases">
        <title>Lysobacter soli KCTC 22011, whole genome shotgun sequence.</title>
        <authorList>
            <person name="Zhang X."/>
            <person name="Feng G."/>
            <person name="Zhu H."/>
        </authorList>
    </citation>
    <scope>NUCLEOTIDE SEQUENCE [LARGE SCALE GENOMIC DNA]</scope>
    <source>
        <strain evidence="1 2">KCTC 22011</strain>
    </source>
</reference>
<accession>A0A3D8VE37</accession>
<evidence type="ECO:0000313" key="1">
    <source>
        <dbReference type="EMBL" id="RDY67519.1"/>
    </source>
</evidence>
<gene>
    <name evidence="1" type="ORF">DX912_09635</name>
</gene>
<evidence type="ECO:0000313" key="2">
    <source>
        <dbReference type="Proteomes" id="UP000256829"/>
    </source>
</evidence>